<dbReference type="NCBIfam" id="TIGR03523">
    <property type="entry name" value="GldN"/>
    <property type="match status" value="1"/>
</dbReference>
<feature type="signal peptide" evidence="1">
    <location>
        <begin position="1"/>
        <end position="21"/>
    </location>
</feature>
<feature type="chain" id="PRO_5037319767" description="Gliding motility protein GldN" evidence="1">
    <location>
        <begin position="22"/>
        <end position="312"/>
    </location>
</feature>
<dbReference type="RefSeq" id="WP_258542682.1">
    <property type="nucleotide sequence ID" value="NZ_OU015584.1"/>
</dbReference>
<sequence>MTLRTLFEASTLLFLSINLSAQMPGFPDQGNNGVMKGSHIQHHIPTKRVVNYPYLRNADVMWAKRVWRTIDLRQKQNYALYYPLEPISQDRMSLFDVIKYGALTEGSLTIYDYKNGVYNDDQFRFPVLRQSAETNEEYHLRLESFFGEKLLTPVIDPMTGAVVYDENGIEMMDTVVNLYTAKDIIKYEIKEDWFFDKQRSVMDVRIIGIAPIVNYVDQKTNAVLGTKTLFYLYFPECRYLFQNFFVYNPHNDAQRMSFDDLFWKRDFSSYIHKESNVYDRSIDPNHRGVDALLESERIKLDLFILEHDLWNL</sequence>
<accession>A0A916JP78</accession>
<dbReference type="EMBL" id="OU015584">
    <property type="protein sequence ID" value="CAG5084388.1"/>
    <property type="molecule type" value="Genomic_DNA"/>
</dbReference>
<proteinExistence type="predicted"/>
<dbReference type="AlphaFoldDB" id="A0A916JP78"/>
<dbReference type="Proteomes" id="UP000683507">
    <property type="component" value="Chromosome"/>
</dbReference>
<reference evidence="2" key="1">
    <citation type="submission" date="2021-04" db="EMBL/GenBank/DDBJ databases">
        <authorList>
            <person name="Rodrigo-Torres L."/>
            <person name="Arahal R. D."/>
            <person name="Lucena T."/>
        </authorList>
    </citation>
    <scope>NUCLEOTIDE SEQUENCE</scope>
    <source>
        <strain evidence="2">AS29M-1</strain>
    </source>
</reference>
<evidence type="ECO:0000313" key="2">
    <source>
        <dbReference type="EMBL" id="CAG5084388.1"/>
    </source>
</evidence>
<keyword evidence="3" id="KW-1185">Reference proteome</keyword>
<evidence type="ECO:0008006" key="4">
    <source>
        <dbReference type="Google" id="ProtNLM"/>
    </source>
</evidence>
<keyword evidence="1" id="KW-0732">Signal</keyword>
<dbReference type="InterPro" id="IPR019847">
    <property type="entry name" value="Gliding_motility_assoc_GldN"/>
</dbReference>
<organism evidence="2 3">
    <name type="scientific">Parvicella tangerina</name>
    <dbReference type="NCBI Taxonomy" id="2829795"/>
    <lineage>
        <taxon>Bacteria</taxon>
        <taxon>Pseudomonadati</taxon>
        <taxon>Bacteroidota</taxon>
        <taxon>Flavobacteriia</taxon>
        <taxon>Flavobacteriales</taxon>
        <taxon>Parvicellaceae</taxon>
        <taxon>Parvicella</taxon>
    </lineage>
</organism>
<evidence type="ECO:0000256" key="1">
    <source>
        <dbReference type="SAM" id="SignalP"/>
    </source>
</evidence>
<gene>
    <name evidence="2" type="ORF">CRYO30217_02453</name>
</gene>
<name>A0A916JP78_9FLAO</name>
<evidence type="ECO:0000313" key="3">
    <source>
        <dbReference type="Proteomes" id="UP000683507"/>
    </source>
</evidence>
<dbReference type="KEGG" id="ptan:CRYO30217_02453"/>
<protein>
    <recommendedName>
        <fullName evidence="4">Gliding motility protein GldN</fullName>
    </recommendedName>
</protein>
<dbReference type="Pfam" id="PF19841">
    <property type="entry name" value="GldN"/>
    <property type="match status" value="1"/>
</dbReference>